<accession>A0A068LR16</accession>
<protein>
    <submittedName>
        <fullName evidence="2">Uncharacterized protein</fullName>
    </submittedName>
</protein>
<feature type="non-terminal residue" evidence="2">
    <location>
        <position position="133"/>
    </location>
</feature>
<organism evidence="2">
    <name type="scientific">uncultured prokaryote</name>
    <dbReference type="NCBI Taxonomy" id="198431"/>
    <lineage>
        <taxon>unclassified sequences</taxon>
        <taxon>environmental samples</taxon>
    </lineage>
</organism>
<evidence type="ECO:0000256" key="1">
    <source>
        <dbReference type="SAM" id="MobiDB-lite"/>
    </source>
</evidence>
<dbReference type="AlphaFoldDB" id="A0A068LR16"/>
<reference evidence="2" key="1">
    <citation type="journal article" date="2014" name="BMC Genomics">
        <title>Metasecretome-selective phage display approach for mining the functional potential of a rumen microbial community.</title>
        <authorList>
            <person name="Ciric M."/>
            <person name="Moon C.D."/>
            <person name="Leahy S.C."/>
            <person name="Creevey C.J."/>
            <person name="Altermann E."/>
            <person name="Attwood G.T."/>
            <person name="Rakonjac J."/>
            <person name="Gagic D."/>
        </authorList>
    </citation>
    <scope>NUCLEOTIDE SEQUENCE</scope>
</reference>
<feature type="region of interest" description="Disordered" evidence="1">
    <location>
        <begin position="110"/>
        <end position="133"/>
    </location>
</feature>
<name>A0A068LR16_9ZZZZ</name>
<sequence>MHAPSSCPQSRSHRSCICPTPPCAPACTPRETGSGPCWEVNEMEPFEEKLKKYFDQVQPDGEFMDRLKALEGSPEAKPPPRGKPRRWVTPVAAGVAAALALGTGWAYLRGTLPGNAPEPTPAYSAPEASAEIP</sequence>
<evidence type="ECO:0000313" key="2">
    <source>
        <dbReference type="EMBL" id="AIE47655.1"/>
    </source>
</evidence>
<proteinExistence type="predicted"/>
<dbReference type="EMBL" id="KF790744">
    <property type="protein sequence ID" value="AIE47655.1"/>
    <property type="molecule type" value="Genomic_DNA"/>
</dbReference>